<accession>B7IGZ8</accession>
<organism evidence="2 3">
    <name type="scientific">Thermosipho africanus (strain TCF52B)</name>
    <dbReference type="NCBI Taxonomy" id="484019"/>
    <lineage>
        <taxon>Bacteria</taxon>
        <taxon>Thermotogati</taxon>
        <taxon>Thermotogota</taxon>
        <taxon>Thermotogae</taxon>
        <taxon>Thermotogales</taxon>
        <taxon>Fervidobacteriaceae</taxon>
        <taxon>Thermosipho</taxon>
    </lineage>
</organism>
<dbReference type="STRING" id="484019.THA_903"/>
<dbReference type="InterPro" id="IPR018631">
    <property type="entry name" value="AAA-ATPase-like_dom"/>
</dbReference>
<gene>
    <name evidence="2" type="ordered locus">THA_903</name>
</gene>
<feature type="domain" description="AAA-ATPase-like" evidence="1">
    <location>
        <begin position="5"/>
        <end position="204"/>
    </location>
</feature>
<proteinExistence type="predicted"/>
<protein>
    <submittedName>
        <fullName evidence="2">Conserved protein, with A weak D-galactarate dehydratase/altronate hydrolase domain</fullName>
    </submittedName>
</protein>
<dbReference type="Pfam" id="PF08011">
    <property type="entry name" value="PDDEXK_9"/>
    <property type="match status" value="1"/>
</dbReference>
<dbReference type="SUPFAM" id="SSF52540">
    <property type="entry name" value="P-loop containing nucleoside triphosphate hydrolases"/>
    <property type="match status" value="1"/>
</dbReference>
<keyword evidence="3" id="KW-1185">Reference proteome</keyword>
<dbReference type="HOGENOM" id="CLU_021114_0_0_0"/>
<name>B7IGZ8_THEAB</name>
<reference evidence="2 3" key="1">
    <citation type="journal article" date="2009" name="J. Bacteriol.">
        <title>The genome of Thermosipho africanus TCF52B: lateral genetic connections to the Firmicutes and Archaea.</title>
        <authorList>
            <person name="Nesboe C.L."/>
            <person name="Bapteste E."/>
            <person name="Curtis B."/>
            <person name="Dahle H."/>
            <person name="Lopez P."/>
            <person name="Macleod D."/>
            <person name="Dlutek M."/>
            <person name="Bowman S."/>
            <person name="Zhaxybayeva O."/>
            <person name="Birkeland N.-K."/>
            <person name="Doolittle W.F."/>
        </authorList>
    </citation>
    <scope>NUCLEOTIDE SEQUENCE [LARGE SCALE GENOMIC DNA]</scope>
    <source>
        <strain evidence="2 3">TCF52B</strain>
    </source>
</reference>
<dbReference type="eggNOG" id="COG1672">
    <property type="taxonomic scope" value="Bacteria"/>
</dbReference>
<evidence type="ECO:0000313" key="2">
    <source>
        <dbReference type="EMBL" id="ACJ75362.1"/>
    </source>
</evidence>
<dbReference type="PANTHER" id="PTHR34825">
    <property type="entry name" value="CONSERVED PROTEIN, WITH A WEAK D-GALACTARATE DEHYDRATASE/ALTRONATE HYDROLASE DOMAIN"/>
    <property type="match status" value="1"/>
</dbReference>
<dbReference type="InterPro" id="IPR027417">
    <property type="entry name" value="P-loop_NTPase"/>
</dbReference>
<evidence type="ECO:0000313" key="3">
    <source>
        <dbReference type="Proteomes" id="UP000002453"/>
    </source>
</evidence>
<dbReference type="AlphaFoldDB" id="B7IGZ8"/>
<dbReference type="PANTHER" id="PTHR34825:SF1">
    <property type="entry name" value="AAA-ATPASE-LIKE DOMAIN-CONTAINING PROTEIN"/>
    <property type="match status" value="1"/>
</dbReference>
<dbReference type="Pfam" id="PF09820">
    <property type="entry name" value="AAA-ATPase_like"/>
    <property type="match status" value="1"/>
</dbReference>
<sequence length="526" mass="61543">MKGLPIGLQDFSDIVNNNMIYVDKTKFIYDLASSGNKYFFVSRPRRFGKSLTLNVFENLFKGNKELFKDTWIYDKWDFSQTFPVVRINLVGLNCESLEKVQLGLYMQISTIAKKFNLSLKFLEKDISYGFKELIQSLSEKLNSRVVVLVDEYEKPVLDNIHKKEKAQRMREFLRNFYSILKEEDSSLRFVFLTGITKFTKMGVFSSLNNLEDISFDDKFSTMFGYTQEELESYFDEYINLYTDKFNVDKQSFLEKLRDFYNGFSFNGVDKVYNPYAVLLFFKELKFKEFWHESGAPAFLYDYIKHKNIDIRDLVGKEIYESIFSNREIEDAPPESFLTQTGYLTFSSRRLQDTGKLVYKLDFPNIDVRSSFAMILAETKYGLDEPLKIADRVIDSIKNKDALKLKNILQETIQSISYRAFKASESIPELLYSSWIYLILAMSGFNVSMEEEQILGRPDIVLKYNNEVFIFEVKIDKSPDLAIKQIKEKNYFKKFLSNSVYAVGISISSKSRNVSEVLIEKIDEVKM</sequence>
<evidence type="ECO:0000259" key="1">
    <source>
        <dbReference type="Pfam" id="PF09820"/>
    </source>
</evidence>
<dbReference type="InterPro" id="IPR012547">
    <property type="entry name" value="PDDEXK_9"/>
</dbReference>
<dbReference type="RefSeq" id="WP_012579872.1">
    <property type="nucleotide sequence ID" value="NC_011653.1"/>
</dbReference>
<keyword evidence="2" id="KW-0378">Hydrolase</keyword>
<dbReference type="KEGG" id="taf:THA_903"/>
<dbReference type="Proteomes" id="UP000002453">
    <property type="component" value="Chromosome"/>
</dbReference>
<dbReference type="OrthoDB" id="42058at2"/>
<dbReference type="Gene3D" id="3.40.50.300">
    <property type="entry name" value="P-loop containing nucleotide triphosphate hydrolases"/>
    <property type="match status" value="1"/>
</dbReference>
<dbReference type="GO" id="GO:0016787">
    <property type="term" value="F:hydrolase activity"/>
    <property type="evidence" value="ECO:0007669"/>
    <property type="project" value="UniProtKB-KW"/>
</dbReference>
<dbReference type="EMBL" id="CP001185">
    <property type="protein sequence ID" value="ACJ75362.1"/>
    <property type="molecule type" value="Genomic_DNA"/>
</dbReference>